<organismHost>
    <name type="scientific">Galliformes</name>
    <name type="common">landfowls</name>
    <dbReference type="NCBI Taxonomy" id="8976"/>
</organismHost>
<evidence type="ECO:0000313" key="2">
    <source>
        <dbReference type="EMBL" id="AAC71665.1"/>
    </source>
</evidence>
<protein>
    <submittedName>
        <fullName evidence="2">Uncharacterized protein LTL1</fullName>
    </submittedName>
</protein>
<feature type="compositionally biased region" description="Polar residues" evidence="1">
    <location>
        <begin position="55"/>
        <end position="69"/>
    </location>
</feature>
<evidence type="ECO:0000256" key="1">
    <source>
        <dbReference type="SAM" id="MobiDB-lite"/>
    </source>
</evidence>
<feature type="region of interest" description="Disordered" evidence="1">
    <location>
        <begin position="1"/>
        <end position="100"/>
    </location>
</feature>
<sequence length="206" mass="22358">MALPRGRVSTGRRVLQTGNGLVRRSGGPSPTSLSRTEISQLRRLLQSRGSGRQVPRNTASRGTARTGRQSVPRRRTTTVAQHGPTARHRRHLRPDGIGQEPSAQSVDLLRYAATDPGNGYLCDAGEEYDPAGGTNGLEPTTSGIQLRLQGGRNLRAQNLHLPTGVRRNDVRGSNLARKPQHRTPGQRIRQRVPAGTAGHRHGRVHG</sequence>
<proteinExistence type="predicted"/>
<organism evidence="2">
    <name type="scientific">Avian adenovirus 8 (strain ATCC A-2A)</name>
    <name type="common">FAdV-8</name>
    <name type="synonym">Fowl adenovirus 8</name>
    <dbReference type="NCBI Taxonomy" id="66295"/>
    <lineage>
        <taxon>Viruses</taxon>
        <taxon>Varidnaviria</taxon>
        <taxon>Bamfordvirae</taxon>
        <taxon>Preplasmiviricota</taxon>
        <taxon>Polisuviricotina</taxon>
        <taxon>Pharingeaviricetes</taxon>
        <taxon>Rowavirales</taxon>
        <taxon>Adenoviridae</taxon>
        <taxon>Aviadenovirus</taxon>
        <taxon>Aviadenovirus hepatitidis</taxon>
        <taxon>Fowl aviadenovirus E</taxon>
    </lineage>
</organism>
<feature type="compositionally biased region" description="Polar residues" evidence="1">
    <location>
        <begin position="28"/>
        <end position="38"/>
    </location>
</feature>
<accession>Q9YYR2</accession>
<feature type="region of interest" description="Disordered" evidence="1">
    <location>
        <begin position="175"/>
        <end position="206"/>
    </location>
</feature>
<name>Q9YYR2_ADEG8</name>
<dbReference type="EMBL" id="AF021253">
    <property type="protein sequence ID" value="AAC71665.1"/>
    <property type="molecule type" value="Genomic_DNA"/>
</dbReference>
<reference evidence="2" key="1">
    <citation type="journal article" date="1998" name="J. Gen. Virol.">
        <title>Sequence and transcriptional analysis of terminal regions of the fowl adenovirus type 8 genome.</title>
        <authorList>
            <person name="Cao J.X."/>
            <person name="Krell P.J."/>
            <person name="Nagy E."/>
        </authorList>
    </citation>
    <scope>NUCLEOTIDE SEQUENCE</scope>
    <source>
        <strain evidence="2">ATCC A-2A</strain>
    </source>
</reference>
<gene>
    <name evidence="2" type="primary">LTL1</name>
</gene>
<feature type="compositionally biased region" description="Low complexity" evidence="1">
    <location>
        <begin position="39"/>
        <end position="53"/>
    </location>
</feature>